<name>A0A1A9V272_GLOAU</name>
<dbReference type="GO" id="GO:0016787">
    <property type="term" value="F:hydrolase activity"/>
    <property type="evidence" value="ECO:0007669"/>
    <property type="project" value="UniProtKB-KW"/>
</dbReference>
<dbReference type="SMART" id="SM00490">
    <property type="entry name" value="HELICc"/>
    <property type="match status" value="1"/>
</dbReference>
<protein>
    <submittedName>
        <fullName evidence="6">Helicase C-terminal domain-containing protein</fullName>
    </submittedName>
</protein>
<dbReference type="Pfam" id="PF00271">
    <property type="entry name" value="Helicase_C"/>
    <property type="match status" value="1"/>
</dbReference>
<dbReference type="SUPFAM" id="SSF52540">
    <property type="entry name" value="P-loop containing nucleoside triphosphate hydrolases"/>
    <property type="match status" value="1"/>
</dbReference>
<evidence type="ECO:0000256" key="1">
    <source>
        <dbReference type="ARBA" id="ARBA00022741"/>
    </source>
</evidence>
<dbReference type="InterPro" id="IPR001650">
    <property type="entry name" value="Helicase_C-like"/>
</dbReference>
<keyword evidence="4" id="KW-0067">ATP-binding</keyword>
<evidence type="ECO:0000313" key="6">
    <source>
        <dbReference type="EnsemblMetazoa" id="GAUT023407-PA"/>
    </source>
</evidence>
<evidence type="ECO:0000256" key="3">
    <source>
        <dbReference type="ARBA" id="ARBA00022806"/>
    </source>
</evidence>
<evidence type="ECO:0000259" key="5">
    <source>
        <dbReference type="PROSITE" id="PS51194"/>
    </source>
</evidence>
<dbReference type="PROSITE" id="PS51194">
    <property type="entry name" value="HELICASE_CTER"/>
    <property type="match status" value="1"/>
</dbReference>
<evidence type="ECO:0000256" key="2">
    <source>
        <dbReference type="ARBA" id="ARBA00022801"/>
    </source>
</evidence>
<dbReference type="STRING" id="7395.A0A1A9V272"/>
<dbReference type="InterPro" id="IPR050079">
    <property type="entry name" value="DEAD_box_RNA_helicase"/>
</dbReference>
<reference evidence="6" key="1">
    <citation type="submission" date="2020-05" db="UniProtKB">
        <authorList>
            <consortium name="EnsemblMetazoa"/>
        </authorList>
    </citation>
    <scope>IDENTIFICATION</scope>
    <source>
        <strain evidence="6">TTRI</strain>
    </source>
</reference>
<proteinExistence type="predicted"/>
<keyword evidence="1" id="KW-0547">Nucleotide-binding</keyword>
<dbReference type="InterPro" id="IPR027417">
    <property type="entry name" value="P-loop_NTPase"/>
</dbReference>
<organism evidence="6 7">
    <name type="scientific">Glossina austeni</name>
    <name type="common">Savannah tsetse fly</name>
    <dbReference type="NCBI Taxonomy" id="7395"/>
    <lineage>
        <taxon>Eukaryota</taxon>
        <taxon>Metazoa</taxon>
        <taxon>Ecdysozoa</taxon>
        <taxon>Arthropoda</taxon>
        <taxon>Hexapoda</taxon>
        <taxon>Insecta</taxon>
        <taxon>Pterygota</taxon>
        <taxon>Neoptera</taxon>
        <taxon>Endopterygota</taxon>
        <taxon>Diptera</taxon>
        <taxon>Brachycera</taxon>
        <taxon>Muscomorpha</taxon>
        <taxon>Hippoboscoidea</taxon>
        <taxon>Glossinidae</taxon>
        <taxon>Glossina</taxon>
    </lineage>
</organism>
<dbReference type="AlphaFoldDB" id="A0A1A9V272"/>
<keyword evidence="7" id="KW-1185">Reference proteome</keyword>
<keyword evidence="2" id="KW-0378">Hydrolase</keyword>
<dbReference type="Gene3D" id="3.40.50.300">
    <property type="entry name" value="P-loop containing nucleotide triphosphate hydrolases"/>
    <property type="match status" value="1"/>
</dbReference>
<evidence type="ECO:0000313" key="7">
    <source>
        <dbReference type="Proteomes" id="UP000078200"/>
    </source>
</evidence>
<dbReference type="CDD" id="cd18787">
    <property type="entry name" value="SF2_C_DEAD"/>
    <property type="match status" value="1"/>
</dbReference>
<dbReference type="VEuPathDB" id="VectorBase:GAUT023407"/>
<dbReference type="Proteomes" id="UP000078200">
    <property type="component" value="Unassembled WGS sequence"/>
</dbReference>
<accession>A0A1A9V272</accession>
<dbReference type="GO" id="GO:0005524">
    <property type="term" value="F:ATP binding"/>
    <property type="evidence" value="ECO:0007669"/>
    <property type="project" value="UniProtKB-KW"/>
</dbReference>
<dbReference type="PANTHER" id="PTHR47959:SF24">
    <property type="entry name" value="ATP-DEPENDENT RNA HELICASE"/>
    <property type="match status" value="1"/>
</dbReference>
<evidence type="ECO:0000256" key="4">
    <source>
        <dbReference type="ARBA" id="ARBA00022840"/>
    </source>
</evidence>
<dbReference type="GO" id="GO:0005829">
    <property type="term" value="C:cytosol"/>
    <property type="evidence" value="ECO:0007669"/>
    <property type="project" value="TreeGrafter"/>
</dbReference>
<keyword evidence="3" id="KW-0347">Helicase</keyword>
<feature type="domain" description="Helicase C-terminal" evidence="5">
    <location>
        <begin position="1"/>
        <end position="130"/>
    </location>
</feature>
<dbReference type="EnsemblMetazoa" id="GAUT023407-RA">
    <property type="protein sequence ID" value="GAUT023407-PA"/>
    <property type="gene ID" value="GAUT023407"/>
</dbReference>
<dbReference type="GO" id="GO:0003724">
    <property type="term" value="F:RNA helicase activity"/>
    <property type="evidence" value="ECO:0007669"/>
    <property type="project" value="TreeGrafter"/>
</dbReference>
<dbReference type="PANTHER" id="PTHR47959">
    <property type="entry name" value="ATP-DEPENDENT RNA HELICASE RHLE-RELATED"/>
    <property type="match status" value="1"/>
</dbReference>
<sequence length="136" mass="15556">MATLNLDASETFMLFINNIGIENVCSRGFMRQKERVAALNRFISRQVRTLIATDVAASGLDILSVQLVMNHTPRTPKEYIHRVGRTARAGRKVIAISIFRFPRDLELLGQIENAINTKLTEHPIDRKRMYFKSINL</sequence>